<dbReference type="AlphaFoldDB" id="A0A5C3P582"/>
<reference evidence="1 2" key="1">
    <citation type="journal article" date="2019" name="Nat. Ecol. Evol.">
        <title>Megaphylogeny resolves global patterns of mushroom evolution.</title>
        <authorList>
            <person name="Varga T."/>
            <person name="Krizsan K."/>
            <person name="Foldi C."/>
            <person name="Dima B."/>
            <person name="Sanchez-Garcia M."/>
            <person name="Sanchez-Ramirez S."/>
            <person name="Szollosi G.J."/>
            <person name="Szarkandi J.G."/>
            <person name="Papp V."/>
            <person name="Albert L."/>
            <person name="Andreopoulos W."/>
            <person name="Angelini C."/>
            <person name="Antonin V."/>
            <person name="Barry K.W."/>
            <person name="Bougher N.L."/>
            <person name="Buchanan P."/>
            <person name="Buyck B."/>
            <person name="Bense V."/>
            <person name="Catcheside P."/>
            <person name="Chovatia M."/>
            <person name="Cooper J."/>
            <person name="Damon W."/>
            <person name="Desjardin D."/>
            <person name="Finy P."/>
            <person name="Geml J."/>
            <person name="Haridas S."/>
            <person name="Hughes K."/>
            <person name="Justo A."/>
            <person name="Karasinski D."/>
            <person name="Kautmanova I."/>
            <person name="Kiss B."/>
            <person name="Kocsube S."/>
            <person name="Kotiranta H."/>
            <person name="LaButti K.M."/>
            <person name="Lechner B.E."/>
            <person name="Liimatainen K."/>
            <person name="Lipzen A."/>
            <person name="Lukacs Z."/>
            <person name="Mihaltcheva S."/>
            <person name="Morgado L.N."/>
            <person name="Niskanen T."/>
            <person name="Noordeloos M.E."/>
            <person name="Ohm R.A."/>
            <person name="Ortiz-Santana B."/>
            <person name="Ovrebo C."/>
            <person name="Racz N."/>
            <person name="Riley R."/>
            <person name="Savchenko A."/>
            <person name="Shiryaev A."/>
            <person name="Soop K."/>
            <person name="Spirin V."/>
            <person name="Szebenyi C."/>
            <person name="Tomsovsky M."/>
            <person name="Tulloss R.E."/>
            <person name="Uehling J."/>
            <person name="Grigoriev I.V."/>
            <person name="Vagvolgyi C."/>
            <person name="Papp T."/>
            <person name="Martin F.M."/>
            <person name="Miettinen O."/>
            <person name="Hibbett D.S."/>
            <person name="Nagy L.G."/>
        </authorList>
    </citation>
    <scope>NUCLEOTIDE SEQUENCE [LARGE SCALE GENOMIC DNA]</scope>
    <source>
        <strain evidence="1 2">HHB13444</strain>
    </source>
</reference>
<keyword evidence="2" id="KW-1185">Reference proteome</keyword>
<sequence>MYKYAHSPISDLISRSARSSTFATSPSMSWANDFFQRLLRDAVANDPSAVQDPVTVRFAFPARIGTLVTHMPGGGVQTANVVIPGCVVTLAVVQVTPLPPSGGPPVITNAPGMMDPANVAVAPAEGPYGAEGAYDASQLAQASEASAFDSMTPALNSASFDVSSGLDQTYGWPAAPRVSQCVACAAAGTPCWCGPIIDPELYPEGEPQSTFPPGDPELGMFSQDAEFAAGFYSRSDSSNL</sequence>
<evidence type="ECO:0000313" key="2">
    <source>
        <dbReference type="Proteomes" id="UP000308197"/>
    </source>
</evidence>
<dbReference type="EMBL" id="ML211393">
    <property type="protein sequence ID" value="TFK83440.1"/>
    <property type="molecule type" value="Genomic_DNA"/>
</dbReference>
<dbReference type="Proteomes" id="UP000308197">
    <property type="component" value="Unassembled WGS sequence"/>
</dbReference>
<protein>
    <submittedName>
        <fullName evidence="1">Uncharacterized protein</fullName>
    </submittedName>
</protein>
<accession>A0A5C3P582</accession>
<proteinExistence type="predicted"/>
<dbReference type="InParanoid" id="A0A5C3P582"/>
<evidence type="ECO:0000313" key="1">
    <source>
        <dbReference type="EMBL" id="TFK83440.1"/>
    </source>
</evidence>
<gene>
    <name evidence="1" type="ORF">K466DRAFT_665840</name>
</gene>
<name>A0A5C3P582_9APHY</name>
<organism evidence="1 2">
    <name type="scientific">Polyporus arcularius HHB13444</name>
    <dbReference type="NCBI Taxonomy" id="1314778"/>
    <lineage>
        <taxon>Eukaryota</taxon>
        <taxon>Fungi</taxon>
        <taxon>Dikarya</taxon>
        <taxon>Basidiomycota</taxon>
        <taxon>Agaricomycotina</taxon>
        <taxon>Agaricomycetes</taxon>
        <taxon>Polyporales</taxon>
        <taxon>Polyporaceae</taxon>
        <taxon>Polyporus</taxon>
    </lineage>
</organism>